<feature type="domain" description="GGDEF" evidence="5">
    <location>
        <begin position="90"/>
        <end position="218"/>
    </location>
</feature>
<dbReference type="InterPro" id="IPR052155">
    <property type="entry name" value="Biofilm_reg_signaling"/>
</dbReference>
<dbReference type="EMBL" id="JBBUTG010000015">
    <property type="protein sequence ID" value="MEK8033301.1"/>
    <property type="molecule type" value="Genomic_DNA"/>
</dbReference>
<dbReference type="PANTHER" id="PTHR44757:SF2">
    <property type="entry name" value="BIOFILM ARCHITECTURE MAINTENANCE PROTEIN MBAA"/>
    <property type="match status" value="1"/>
</dbReference>
<dbReference type="InterPro" id="IPR001633">
    <property type="entry name" value="EAL_dom"/>
</dbReference>
<evidence type="ECO:0000256" key="1">
    <source>
        <dbReference type="SAM" id="Coils"/>
    </source>
</evidence>
<feature type="compositionally biased region" description="Basic and acidic residues" evidence="2">
    <location>
        <begin position="491"/>
        <end position="508"/>
    </location>
</feature>
<proteinExistence type="predicted"/>
<feature type="coiled-coil region" evidence="1">
    <location>
        <begin position="35"/>
        <end position="62"/>
    </location>
</feature>
<feature type="transmembrane region" description="Helical" evidence="3">
    <location>
        <begin position="12"/>
        <end position="33"/>
    </location>
</feature>
<keyword evidence="3" id="KW-0472">Membrane</keyword>
<dbReference type="PROSITE" id="PS50887">
    <property type="entry name" value="GGDEF"/>
    <property type="match status" value="1"/>
</dbReference>
<dbReference type="InterPro" id="IPR035919">
    <property type="entry name" value="EAL_sf"/>
</dbReference>
<dbReference type="RefSeq" id="WP_341427720.1">
    <property type="nucleotide sequence ID" value="NZ_JBBUTG010000015.1"/>
</dbReference>
<dbReference type="CDD" id="cd01948">
    <property type="entry name" value="EAL"/>
    <property type="match status" value="1"/>
</dbReference>
<keyword evidence="1" id="KW-0175">Coiled coil</keyword>
<dbReference type="Pfam" id="PF00563">
    <property type="entry name" value="EAL"/>
    <property type="match status" value="1"/>
</dbReference>
<dbReference type="SUPFAM" id="SSF55073">
    <property type="entry name" value="Nucleotide cyclase"/>
    <property type="match status" value="1"/>
</dbReference>
<dbReference type="NCBIfam" id="TIGR00254">
    <property type="entry name" value="GGDEF"/>
    <property type="match status" value="1"/>
</dbReference>
<evidence type="ECO:0000313" key="7">
    <source>
        <dbReference type="Proteomes" id="UP001371218"/>
    </source>
</evidence>
<evidence type="ECO:0000259" key="4">
    <source>
        <dbReference type="PROSITE" id="PS50883"/>
    </source>
</evidence>
<dbReference type="Gene3D" id="3.20.20.450">
    <property type="entry name" value="EAL domain"/>
    <property type="match status" value="1"/>
</dbReference>
<organism evidence="6 7">
    <name type="scientific">Ideonella lacteola</name>
    <dbReference type="NCBI Taxonomy" id="2984193"/>
    <lineage>
        <taxon>Bacteria</taxon>
        <taxon>Pseudomonadati</taxon>
        <taxon>Pseudomonadota</taxon>
        <taxon>Betaproteobacteria</taxon>
        <taxon>Burkholderiales</taxon>
        <taxon>Sphaerotilaceae</taxon>
        <taxon>Ideonella</taxon>
    </lineage>
</organism>
<protein>
    <submittedName>
        <fullName evidence="6">EAL domain-containing protein</fullName>
    </submittedName>
</protein>
<evidence type="ECO:0000313" key="6">
    <source>
        <dbReference type="EMBL" id="MEK8033301.1"/>
    </source>
</evidence>
<gene>
    <name evidence="6" type="ORF">AACH06_20975</name>
</gene>
<dbReference type="Pfam" id="PF00990">
    <property type="entry name" value="GGDEF"/>
    <property type="match status" value="1"/>
</dbReference>
<dbReference type="Proteomes" id="UP001371218">
    <property type="component" value="Unassembled WGS sequence"/>
</dbReference>
<keyword evidence="7" id="KW-1185">Reference proteome</keyword>
<dbReference type="SMART" id="SM00267">
    <property type="entry name" value="GGDEF"/>
    <property type="match status" value="1"/>
</dbReference>
<name>A0ABU9BU15_9BURK</name>
<feature type="region of interest" description="Disordered" evidence="2">
    <location>
        <begin position="478"/>
        <end position="508"/>
    </location>
</feature>
<dbReference type="SMART" id="SM00052">
    <property type="entry name" value="EAL"/>
    <property type="match status" value="1"/>
</dbReference>
<keyword evidence="3" id="KW-0812">Transmembrane</keyword>
<dbReference type="PROSITE" id="PS50883">
    <property type="entry name" value="EAL"/>
    <property type="match status" value="1"/>
</dbReference>
<dbReference type="InterPro" id="IPR000160">
    <property type="entry name" value="GGDEF_dom"/>
</dbReference>
<keyword evidence="3" id="KW-1133">Transmembrane helix</keyword>
<evidence type="ECO:0000256" key="2">
    <source>
        <dbReference type="SAM" id="MobiDB-lite"/>
    </source>
</evidence>
<dbReference type="InterPro" id="IPR029787">
    <property type="entry name" value="Nucleotide_cyclase"/>
</dbReference>
<evidence type="ECO:0000259" key="5">
    <source>
        <dbReference type="PROSITE" id="PS50887"/>
    </source>
</evidence>
<reference evidence="6 7" key="1">
    <citation type="submission" date="2024-04" db="EMBL/GenBank/DDBJ databases">
        <title>Novel species of the genus Ideonella isolated from streams.</title>
        <authorList>
            <person name="Lu H."/>
        </authorList>
    </citation>
    <scope>NUCLEOTIDE SEQUENCE [LARGE SCALE GENOMIC DNA]</scope>
    <source>
        <strain evidence="6 7">DXS29W</strain>
    </source>
</reference>
<sequence length="508" mass="55673">MDVSSATGAWSALDGLLVALVASGFGMAGYLGLRLRQARRGSADVQAQIDELRKALHARERESRLGALMNRSQLEIALDDAVEQAKRDRDGFSVLYVDLDGFRSINDAFGHDHGDELLRAVARQLVSCVGPAACHIAGDEFALLVPGSIRVAHVMAQRVADVLSSSLTVGGQAVPLTCSIGIAHYPEHGSRPLLLSNATLAMRSIKLCGGGGQSEYHPDMGAGLRDQAELLQELRLAAERQQFKLMYQPKIDARSLQVTAAEALLRWHHPKRGMVPPSVFIPLAERHGLIGQIGQWVIEEACRQAQQWRTRGLRMRVAVNLSGYQLRQDDIVERIEGLLRQHRIPPERFTCEITESVAMEDTQVTRRAFERLRDAGVHVSIDDFGTGYSSLASLRRLPAAELKIDRAFVCDLEGSSDAQSIVQAIVQMAHTMGLRVVAEGVETPAQRDALVAMGCDELQGYLFAKPMSPQALELWATDDRPTEAPPFRASLFEETRPADVERGGDRPA</sequence>
<dbReference type="CDD" id="cd01949">
    <property type="entry name" value="GGDEF"/>
    <property type="match status" value="1"/>
</dbReference>
<evidence type="ECO:0000256" key="3">
    <source>
        <dbReference type="SAM" id="Phobius"/>
    </source>
</evidence>
<dbReference type="InterPro" id="IPR043128">
    <property type="entry name" value="Rev_trsase/Diguanyl_cyclase"/>
</dbReference>
<dbReference type="PANTHER" id="PTHR44757">
    <property type="entry name" value="DIGUANYLATE CYCLASE DGCP"/>
    <property type="match status" value="1"/>
</dbReference>
<comment type="caution">
    <text evidence="6">The sequence shown here is derived from an EMBL/GenBank/DDBJ whole genome shotgun (WGS) entry which is preliminary data.</text>
</comment>
<dbReference type="Gene3D" id="3.30.70.270">
    <property type="match status" value="1"/>
</dbReference>
<accession>A0ABU9BU15</accession>
<feature type="domain" description="EAL" evidence="4">
    <location>
        <begin position="227"/>
        <end position="480"/>
    </location>
</feature>
<dbReference type="SUPFAM" id="SSF141868">
    <property type="entry name" value="EAL domain-like"/>
    <property type="match status" value="1"/>
</dbReference>